<dbReference type="OrthoDB" id="1654031at2"/>
<dbReference type="AlphaFoldDB" id="A0A7G6E6W3"/>
<dbReference type="Pfam" id="PF08874">
    <property type="entry name" value="DUF1835"/>
    <property type="match status" value="1"/>
</dbReference>
<name>A0A7G6E6W3_THEFR</name>
<feature type="domain" description="DUF1835" evidence="1">
    <location>
        <begin position="2"/>
        <end position="124"/>
    </location>
</feature>
<evidence type="ECO:0000313" key="3">
    <source>
        <dbReference type="EMBL" id="QNB47817.1"/>
    </source>
</evidence>
<dbReference type="RefSeq" id="WP_034425078.1">
    <property type="nucleotide sequence ID" value="NZ_CP045798.1"/>
</dbReference>
<dbReference type="KEGG" id="tfr:BR63_17035"/>
<keyword evidence="4" id="KW-1185">Reference proteome</keyword>
<organism evidence="3 4">
    <name type="scientific">Thermanaerosceptrum fracticalcis</name>
    <dbReference type="NCBI Taxonomy" id="1712410"/>
    <lineage>
        <taxon>Bacteria</taxon>
        <taxon>Bacillati</taxon>
        <taxon>Bacillota</taxon>
        <taxon>Clostridia</taxon>
        <taxon>Eubacteriales</taxon>
        <taxon>Peptococcaceae</taxon>
        <taxon>Thermanaerosceptrum</taxon>
    </lineage>
</organism>
<accession>A0A7G6E6W3</accession>
<dbReference type="InterPro" id="IPR014973">
    <property type="entry name" value="DUF1835"/>
</dbReference>
<protein>
    <submittedName>
        <fullName evidence="3">DUF1835 domain-containing protein</fullName>
    </submittedName>
</protein>
<feature type="domain" description="DUF3658" evidence="2">
    <location>
        <begin position="160"/>
        <end position="271"/>
    </location>
</feature>
<dbReference type="Pfam" id="PF12395">
    <property type="entry name" value="DUF3658"/>
    <property type="match status" value="1"/>
</dbReference>
<proteinExistence type="predicted"/>
<evidence type="ECO:0000313" key="4">
    <source>
        <dbReference type="Proteomes" id="UP000515847"/>
    </source>
</evidence>
<evidence type="ECO:0000259" key="1">
    <source>
        <dbReference type="Pfam" id="PF08874"/>
    </source>
</evidence>
<evidence type="ECO:0000259" key="2">
    <source>
        <dbReference type="Pfam" id="PF12395"/>
    </source>
</evidence>
<gene>
    <name evidence="3" type="ORF">BR63_17035</name>
</gene>
<reference evidence="3 4" key="1">
    <citation type="journal article" date="2019" name="Front. Microbiol.">
        <title>Thermoanaerosceptrum fracticalcis gen. nov. sp. nov., a Novel Fumarate-Fermenting Microorganism From a Deep Fractured Carbonate Aquifer of the US Great Basin.</title>
        <authorList>
            <person name="Hamilton-Brehm S.D."/>
            <person name="Stewart L.E."/>
            <person name="Zavarin M."/>
            <person name="Caldwell M."/>
            <person name="Lawson P.A."/>
            <person name="Onstott T.C."/>
            <person name="Grzymski J."/>
            <person name="Neveux I."/>
            <person name="Lollar B.S."/>
            <person name="Russell C.E."/>
            <person name="Moser D.P."/>
        </authorList>
    </citation>
    <scope>NUCLEOTIDE SEQUENCE [LARGE SCALE GENOMIC DNA]</scope>
    <source>
        <strain evidence="3 4">DRI-13</strain>
    </source>
</reference>
<dbReference type="Proteomes" id="UP000515847">
    <property type="component" value="Chromosome"/>
</dbReference>
<dbReference type="InterPro" id="IPR022123">
    <property type="entry name" value="DUF3658"/>
</dbReference>
<dbReference type="EMBL" id="CP045798">
    <property type="protein sequence ID" value="QNB47817.1"/>
    <property type="molecule type" value="Genomic_DNA"/>
</dbReference>
<sequence>MIHILFGQSPSGCLKIVLKKIGVTKEEHVISFWEMFSIGPIWHLQEEIGKEARFDWMKNILNNEYDEFDEYKSGFLKAINQIACIPEGEPITIWIAENSHEQTGLRYVLYLLKGRTNEVKVINTTKLYAELFSQPNIKCVVLHTGEISPEKLQIIYEETKEKHPLSHLEREQFEQEWLNLADNREVLRIWQNGRIQSVPEDYYDQYIINRAKQLHKKLKTQEFMKSARLIGEVLGHLEQYVGDEFLEYRLKKLIEKGVFEVEGSMEAMRLYSVRLKND</sequence>